<gene>
    <name evidence="1" type="ORF">PoB_007073800</name>
</gene>
<dbReference type="AlphaFoldDB" id="A0AAV4DJ27"/>
<dbReference type="EMBL" id="BLXT01007943">
    <property type="protein sequence ID" value="GFO44233.1"/>
    <property type="molecule type" value="Genomic_DNA"/>
</dbReference>
<protein>
    <submittedName>
        <fullName evidence="1">Uncharacterized protein</fullName>
    </submittedName>
</protein>
<keyword evidence="2" id="KW-1185">Reference proteome</keyword>
<dbReference type="Proteomes" id="UP000735302">
    <property type="component" value="Unassembled WGS sequence"/>
</dbReference>
<proteinExistence type="predicted"/>
<reference evidence="1 2" key="1">
    <citation type="journal article" date="2021" name="Elife">
        <title>Chloroplast acquisition without the gene transfer in kleptoplastic sea slugs, Plakobranchus ocellatus.</title>
        <authorList>
            <person name="Maeda T."/>
            <person name="Takahashi S."/>
            <person name="Yoshida T."/>
            <person name="Shimamura S."/>
            <person name="Takaki Y."/>
            <person name="Nagai Y."/>
            <person name="Toyoda A."/>
            <person name="Suzuki Y."/>
            <person name="Arimoto A."/>
            <person name="Ishii H."/>
            <person name="Satoh N."/>
            <person name="Nishiyama T."/>
            <person name="Hasebe M."/>
            <person name="Maruyama T."/>
            <person name="Minagawa J."/>
            <person name="Obokata J."/>
            <person name="Shigenobu S."/>
        </authorList>
    </citation>
    <scope>NUCLEOTIDE SEQUENCE [LARGE SCALE GENOMIC DNA]</scope>
</reference>
<evidence type="ECO:0000313" key="2">
    <source>
        <dbReference type="Proteomes" id="UP000735302"/>
    </source>
</evidence>
<sequence>MDRVWEQQAWRQRLIEREVASSQWSIGHHQRLSILSCLFAFQLPVEHRPSPKTFHTDLSLCLSAPSEAQAITKDFPYRPVSLPFISQRGTGHHQRLSIQTCLFAFQFPVGHRPSPETFHTVLSLCLSAPIGGQAITKDFPYRPVSLPFSSQWSTGHYQRLSILSCLFAFQLPVGHRPSPETFHTVLSLCLGTGHHQRLSIPSCLFAFQLPVEHRTSPKTFHTVLSLCLSVPRGAQAITRDFPYRPVSLPLSFQWSTGHHQRLSIPPCLFAFKLQTIITGMNVDDRFVSDILRLD</sequence>
<accession>A0AAV4DJ27</accession>
<evidence type="ECO:0000313" key="1">
    <source>
        <dbReference type="EMBL" id="GFO44233.1"/>
    </source>
</evidence>
<comment type="caution">
    <text evidence="1">The sequence shown here is derived from an EMBL/GenBank/DDBJ whole genome shotgun (WGS) entry which is preliminary data.</text>
</comment>
<name>A0AAV4DJ27_9GAST</name>
<organism evidence="1 2">
    <name type="scientific">Plakobranchus ocellatus</name>
    <dbReference type="NCBI Taxonomy" id="259542"/>
    <lineage>
        <taxon>Eukaryota</taxon>
        <taxon>Metazoa</taxon>
        <taxon>Spiralia</taxon>
        <taxon>Lophotrochozoa</taxon>
        <taxon>Mollusca</taxon>
        <taxon>Gastropoda</taxon>
        <taxon>Heterobranchia</taxon>
        <taxon>Euthyneura</taxon>
        <taxon>Panpulmonata</taxon>
        <taxon>Sacoglossa</taxon>
        <taxon>Placobranchoidea</taxon>
        <taxon>Plakobranchidae</taxon>
        <taxon>Plakobranchus</taxon>
    </lineage>
</organism>